<evidence type="ECO:0000256" key="3">
    <source>
        <dbReference type="ARBA" id="ARBA00022840"/>
    </source>
</evidence>
<dbReference type="Gene3D" id="3.40.50.300">
    <property type="entry name" value="P-loop containing nucleotide triphosphate hydrolases"/>
    <property type="match status" value="1"/>
</dbReference>
<dbReference type="PANTHER" id="PTHR45772">
    <property type="entry name" value="CONSERVED COMPONENT OF ABC TRANSPORTER FOR NATURAL AMINO ACIDS-RELATED"/>
    <property type="match status" value="1"/>
</dbReference>
<dbReference type="Proteomes" id="UP001239909">
    <property type="component" value="Unassembled WGS sequence"/>
</dbReference>
<dbReference type="GO" id="GO:0005524">
    <property type="term" value="F:ATP binding"/>
    <property type="evidence" value="ECO:0007669"/>
    <property type="project" value="UniProtKB-KW"/>
</dbReference>
<protein>
    <submittedName>
        <fullName evidence="5">ABC transporter ATP-binding protein</fullName>
    </submittedName>
</protein>
<sequence>MTGSQPAGPRPIIEATEVSRNFGAFVAVDRMSISVREGEIVGLIGPNGAGKSTFFNLLSGVMRPSRGRVVFDGADITKLSPSKRARLGMLRTFQLSREFSRMTVLENLLVAPQVQLGEDLLPLFTRRREVDEIERRHFDRAKEVLAIAKLEHVENNRASDLSGGQKKLLELARTLMVDSKLILLDEPGAGVNPALMKTLSDMIQMLRNDHGKTFLIVEHDMDLIASLCTSVTVMAEGRTLVSGSFDEIRQNRQVLDAYLGGAA</sequence>
<evidence type="ECO:0000313" key="6">
    <source>
        <dbReference type="Proteomes" id="UP001239909"/>
    </source>
</evidence>
<keyword evidence="1" id="KW-0813">Transport</keyword>
<proteinExistence type="predicted"/>
<dbReference type="InterPro" id="IPR017871">
    <property type="entry name" value="ABC_transporter-like_CS"/>
</dbReference>
<gene>
    <name evidence="5" type="ORF">LNKW23_32220</name>
</gene>
<dbReference type="PROSITE" id="PS50893">
    <property type="entry name" value="ABC_TRANSPORTER_2"/>
    <property type="match status" value="1"/>
</dbReference>
<dbReference type="InterPro" id="IPR003593">
    <property type="entry name" value="AAA+_ATPase"/>
</dbReference>
<dbReference type="InterPro" id="IPR003439">
    <property type="entry name" value="ABC_transporter-like_ATP-bd"/>
</dbReference>
<keyword evidence="3 5" id="KW-0067">ATP-binding</keyword>
<evidence type="ECO:0000256" key="1">
    <source>
        <dbReference type="ARBA" id="ARBA00022448"/>
    </source>
</evidence>
<keyword evidence="2" id="KW-0547">Nucleotide-binding</keyword>
<name>A0ABQ6LRB1_9RHOB</name>
<dbReference type="InterPro" id="IPR027417">
    <property type="entry name" value="P-loop_NTPase"/>
</dbReference>
<accession>A0ABQ6LRB1</accession>
<dbReference type="CDD" id="cd03219">
    <property type="entry name" value="ABC_Mj1267_LivG_branched"/>
    <property type="match status" value="1"/>
</dbReference>
<organism evidence="5 6">
    <name type="scientific">Paralimibaculum aggregatum</name>
    <dbReference type="NCBI Taxonomy" id="3036245"/>
    <lineage>
        <taxon>Bacteria</taxon>
        <taxon>Pseudomonadati</taxon>
        <taxon>Pseudomonadota</taxon>
        <taxon>Alphaproteobacteria</taxon>
        <taxon>Rhodobacterales</taxon>
        <taxon>Paracoccaceae</taxon>
        <taxon>Paralimibaculum</taxon>
    </lineage>
</organism>
<dbReference type="RefSeq" id="WP_285672917.1">
    <property type="nucleotide sequence ID" value="NZ_BSYI01000028.1"/>
</dbReference>
<dbReference type="PANTHER" id="PTHR45772:SF9">
    <property type="entry name" value="CONSERVED COMPONENT OF ABC TRANSPORTER FOR NATURAL AMINO ACIDS"/>
    <property type="match status" value="1"/>
</dbReference>
<dbReference type="InterPro" id="IPR032823">
    <property type="entry name" value="BCA_ABC_TP_C"/>
</dbReference>
<evidence type="ECO:0000313" key="5">
    <source>
        <dbReference type="EMBL" id="GMG84008.1"/>
    </source>
</evidence>
<dbReference type="Pfam" id="PF12399">
    <property type="entry name" value="BCA_ABC_TP_C"/>
    <property type="match status" value="1"/>
</dbReference>
<dbReference type="SUPFAM" id="SSF52540">
    <property type="entry name" value="P-loop containing nucleoside triphosphate hydrolases"/>
    <property type="match status" value="1"/>
</dbReference>
<keyword evidence="6" id="KW-1185">Reference proteome</keyword>
<dbReference type="Pfam" id="PF00005">
    <property type="entry name" value="ABC_tran"/>
    <property type="match status" value="1"/>
</dbReference>
<evidence type="ECO:0000256" key="2">
    <source>
        <dbReference type="ARBA" id="ARBA00022741"/>
    </source>
</evidence>
<comment type="caution">
    <text evidence="5">The sequence shown here is derived from an EMBL/GenBank/DDBJ whole genome shotgun (WGS) entry which is preliminary data.</text>
</comment>
<evidence type="ECO:0000259" key="4">
    <source>
        <dbReference type="PROSITE" id="PS50893"/>
    </source>
</evidence>
<dbReference type="SMART" id="SM00382">
    <property type="entry name" value="AAA"/>
    <property type="match status" value="1"/>
</dbReference>
<feature type="domain" description="ABC transporter" evidence="4">
    <location>
        <begin position="13"/>
        <end position="261"/>
    </location>
</feature>
<reference evidence="5 6" key="1">
    <citation type="submission" date="2023-04" db="EMBL/GenBank/DDBJ databases">
        <title>Marinoamorphus aggregata gen. nov., sp. Nov., isolate from tissue of brittle star Ophioplocus japonicus.</title>
        <authorList>
            <person name="Kawano K."/>
            <person name="Sawayama S."/>
            <person name="Nakagawa S."/>
        </authorList>
    </citation>
    <scope>NUCLEOTIDE SEQUENCE [LARGE SCALE GENOMIC DNA]</scope>
    <source>
        <strain evidence="5 6">NKW23</strain>
    </source>
</reference>
<dbReference type="PROSITE" id="PS00211">
    <property type="entry name" value="ABC_TRANSPORTER_1"/>
    <property type="match status" value="1"/>
</dbReference>
<dbReference type="EMBL" id="BSYI01000028">
    <property type="protein sequence ID" value="GMG84008.1"/>
    <property type="molecule type" value="Genomic_DNA"/>
</dbReference>
<dbReference type="InterPro" id="IPR051120">
    <property type="entry name" value="ABC_AA/LPS_Transport"/>
</dbReference>